<dbReference type="RefSeq" id="WP_000028576.1">
    <property type="nucleotide sequence ID" value="NZ_AP031579.1"/>
</dbReference>
<dbReference type="eggNOG" id="ENOG502ZJG3">
    <property type="taxonomic scope" value="Bacteria"/>
</dbReference>
<evidence type="ECO:0000313" key="2">
    <source>
        <dbReference type="Proteomes" id="UP000634608"/>
    </source>
</evidence>
<reference evidence="1" key="1">
    <citation type="submission" date="2020-08" db="EMBL/GenBank/DDBJ databases">
        <title>Diversity of carbapenem-resistant Acinetobacter baumannii and bacteriophage-mediated spread of the Oxa23 carbapenemase.</title>
        <authorList>
            <person name="Abouelfetouh A."/>
            <person name="Mattock J."/>
            <person name="Turner D."/>
            <person name="Li E."/>
            <person name="Evans B.A."/>
        </authorList>
    </citation>
    <scope>NUCLEOTIDE SEQUENCE</scope>
    <source>
        <strain evidence="1">A86</strain>
    </source>
</reference>
<dbReference type="Gene3D" id="1.10.3230.30">
    <property type="entry name" value="Phage gp6-like head-tail connector protein"/>
    <property type="match status" value="1"/>
</dbReference>
<accession>A0A241YBZ9</accession>
<comment type="caution">
    <text evidence="1">The sequence shown here is derived from an EMBL/GenBank/DDBJ whole genome shotgun (WGS) entry which is preliminary data.</text>
</comment>
<protein>
    <submittedName>
        <fullName evidence="1">Phage gp6-like head-tail connector protein</fullName>
    </submittedName>
</protein>
<proteinExistence type="predicted"/>
<dbReference type="InterPro" id="IPR006450">
    <property type="entry name" value="Phage_HK97_gp6-like"/>
</dbReference>
<dbReference type="CDD" id="cd08054">
    <property type="entry name" value="gp6"/>
    <property type="match status" value="1"/>
</dbReference>
<evidence type="ECO:0000313" key="1">
    <source>
        <dbReference type="EMBL" id="MBD0221886.1"/>
    </source>
</evidence>
<gene>
    <name evidence="1" type="ORF">IAG11_18620</name>
</gene>
<dbReference type="Proteomes" id="UP000634608">
    <property type="component" value="Unassembled WGS sequence"/>
</dbReference>
<dbReference type="InterPro" id="IPR021146">
    <property type="entry name" value="Phage_gp6-like_head-tail"/>
</dbReference>
<name>A0A241YBZ9_ACIBA</name>
<dbReference type="Pfam" id="PF05135">
    <property type="entry name" value="Phage_connect_1"/>
    <property type="match status" value="1"/>
</dbReference>
<dbReference type="NCBIfam" id="TIGR01560">
    <property type="entry name" value="put_DNA_pack"/>
    <property type="match status" value="1"/>
</dbReference>
<dbReference type="EMBL" id="JACSVK010000101">
    <property type="protein sequence ID" value="MBD0221886.1"/>
    <property type="molecule type" value="Genomic_DNA"/>
</dbReference>
<organism evidence="1 2">
    <name type="scientific">Acinetobacter baumannii</name>
    <dbReference type="NCBI Taxonomy" id="470"/>
    <lineage>
        <taxon>Bacteria</taxon>
        <taxon>Pseudomonadati</taxon>
        <taxon>Pseudomonadota</taxon>
        <taxon>Gammaproteobacteria</taxon>
        <taxon>Moraxellales</taxon>
        <taxon>Moraxellaceae</taxon>
        <taxon>Acinetobacter</taxon>
        <taxon>Acinetobacter calcoaceticus/baumannii complex</taxon>
    </lineage>
</organism>
<sequence>MSITDLATVKAHLRYDSNDNDLELEAYREAAEQAVLDYVTDEFADGNYPNQFKVAVLLLCGYYDSNRNLESEMLVDGNYLPPPVRALLYKFRNPTAI</sequence>
<dbReference type="AlphaFoldDB" id="A0A241YBZ9"/>